<gene>
    <name evidence="2" type="ORF">L3X38_000781</name>
</gene>
<comment type="caution">
    <text evidence="2">The sequence shown here is derived from an EMBL/GenBank/DDBJ whole genome shotgun (WGS) entry which is preliminary data.</text>
</comment>
<dbReference type="InterPro" id="IPR054722">
    <property type="entry name" value="PolX-like_BBD"/>
</dbReference>
<dbReference type="Pfam" id="PF22936">
    <property type="entry name" value="Pol_BBD"/>
    <property type="match status" value="1"/>
</dbReference>
<accession>A0AAD4WQY5</accession>
<protein>
    <recommendedName>
        <fullName evidence="1">Retrovirus-related Pol polyprotein from transposon TNT 1-94-like beta-barrel domain-containing protein</fullName>
    </recommendedName>
</protein>
<dbReference type="Pfam" id="PF14223">
    <property type="entry name" value="Retrotran_gag_2"/>
    <property type="match status" value="1"/>
</dbReference>
<reference evidence="2 3" key="1">
    <citation type="journal article" date="2022" name="G3 (Bethesda)">
        <title>Whole-genome sequence and methylome profiling of the almond [Prunus dulcis (Mill.) D.A. Webb] cultivar 'Nonpareil'.</title>
        <authorList>
            <person name="D'Amico-Willman K.M."/>
            <person name="Ouma W.Z."/>
            <person name="Meulia T."/>
            <person name="Sideli G.M."/>
            <person name="Gradziel T.M."/>
            <person name="Fresnedo-Ramirez J."/>
        </authorList>
    </citation>
    <scope>NUCLEOTIDE SEQUENCE [LARGE SCALE GENOMIC DNA]</scope>
    <source>
        <strain evidence="2">Clone GOH B32 T37-40</strain>
    </source>
</reference>
<evidence type="ECO:0000313" key="3">
    <source>
        <dbReference type="Proteomes" id="UP001054821"/>
    </source>
</evidence>
<organism evidence="2 3">
    <name type="scientific">Prunus dulcis</name>
    <name type="common">Almond</name>
    <name type="synonym">Amygdalus dulcis</name>
    <dbReference type="NCBI Taxonomy" id="3755"/>
    <lineage>
        <taxon>Eukaryota</taxon>
        <taxon>Viridiplantae</taxon>
        <taxon>Streptophyta</taxon>
        <taxon>Embryophyta</taxon>
        <taxon>Tracheophyta</taxon>
        <taxon>Spermatophyta</taxon>
        <taxon>Magnoliopsida</taxon>
        <taxon>eudicotyledons</taxon>
        <taxon>Gunneridae</taxon>
        <taxon>Pentapetalae</taxon>
        <taxon>rosids</taxon>
        <taxon>fabids</taxon>
        <taxon>Rosales</taxon>
        <taxon>Rosaceae</taxon>
        <taxon>Amygdaloideae</taxon>
        <taxon>Amygdaleae</taxon>
        <taxon>Prunus</taxon>
    </lineage>
</organism>
<dbReference type="AlphaFoldDB" id="A0AAD4WQY5"/>
<dbReference type="Proteomes" id="UP001054821">
    <property type="component" value="Chromosome 1"/>
</dbReference>
<evidence type="ECO:0000313" key="2">
    <source>
        <dbReference type="EMBL" id="KAI5347894.1"/>
    </source>
</evidence>
<proteinExistence type="predicted"/>
<name>A0AAD4WQY5_PRUDU</name>
<keyword evidence="3" id="KW-1185">Reference proteome</keyword>
<evidence type="ECO:0000259" key="1">
    <source>
        <dbReference type="Pfam" id="PF22936"/>
    </source>
</evidence>
<feature type="domain" description="Retrovirus-related Pol polyprotein from transposon TNT 1-94-like beta-barrel" evidence="1">
    <location>
        <begin position="91"/>
        <end position="124"/>
    </location>
</feature>
<dbReference type="EMBL" id="JAJFAZ020000001">
    <property type="protein sequence ID" value="KAI5347894.1"/>
    <property type="molecule type" value="Genomic_DNA"/>
</dbReference>
<sequence length="126" mass="14410">MKEELLNLRMKESGNLMEHLCTYSRSIVDLQKVDVVYSTEDEALMLLASLPPSYEHFRATLMIKKITLNFEEVVQDLAHHRLAQSFGDNSQVKINMHDGVVSLSDVRYVLTLRSNLISLGTLDRET</sequence>